<dbReference type="Proteomes" id="UP000492821">
    <property type="component" value="Unassembled WGS sequence"/>
</dbReference>
<organism evidence="1 2">
    <name type="scientific">Panagrellus redivivus</name>
    <name type="common">Microworm</name>
    <dbReference type="NCBI Taxonomy" id="6233"/>
    <lineage>
        <taxon>Eukaryota</taxon>
        <taxon>Metazoa</taxon>
        <taxon>Ecdysozoa</taxon>
        <taxon>Nematoda</taxon>
        <taxon>Chromadorea</taxon>
        <taxon>Rhabditida</taxon>
        <taxon>Tylenchina</taxon>
        <taxon>Panagrolaimomorpha</taxon>
        <taxon>Panagrolaimoidea</taxon>
        <taxon>Panagrolaimidae</taxon>
        <taxon>Panagrellus</taxon>
    </lineage>
</organism>
<sequence>MSKPHLLQIAQTAGDHHFVFYELLRRNRAILFREAYVVLKRVCKALKIRFSAVPGHRALHATRDVIETLIEGINERNDVVNKVETKFAEQFFDEEFIVITWDVSPTTPPPDDYVLPVEMCFFNKVFDLMFVNPESQSRGELRYTRYLDAVTSDPACNADKAKASAVFKKFVMRGMFNHIDCFDTYIFSIHFSTAVASKLKHLGLPTCWMCERLCVNEHFSTTCVGCKGVVHNTCLFRKIQRENAKYYEPSIPCNGASWCKYKYKNKTAQCLLFDTVRSPNVIYNIDYSNLPVYLHPRLDEFDEHSDEEFPPPPNWPIY</sequence>
<reference evidence="1" key="1">
    <citation type="journal article" date="2013" name="Genetics">
        <title>The draft genome and transcriptome of Panagrellus redivivus are shaped by the harsh demands of a free-living lifestyle.</title>
        <authorList>
            <person name="Srinivasan J."/>
            <person name="Dillman A.R."/>
            <person name="Macchietto M.G."/>
            <person name="Heikkinen L."/>
            <person name="Lakso M."/>
            <person name="Fracchia K.M."/>
            <person name="Antoshechkin I."/>
            <person name="Mortazavi A."/>
            <person name="Wong G."/>
            <person name="Sternberg P.W."/>
        </authorList>
    </citation>
    <scope>NUCLEOTIDE SEQUENCE [LARGE SCALE GENOMIC DNA]</scope>
    <source>
        <strain evidence="1">MT8872</strain>
    </source>
</reference>
<dbReference type="WBParaSite" id="Pan_g2996.t2">
    <property type="protein sequence ID" value="Pan_g2996.t2"/>
    <property type="gene ID" value="Pan_g2996"/>
</dbReference>
<keyword evidence="1" id="KW-1185">Reference proteome</keyword>
<evidence type="ECO:0000313" key="1">
    <source>
        <dbReference type="Proteomes" id="UP000492821"/>
    </source>
</evidence>
<accession>A0A7E4VT38</accession>
<proteinExistence type="predicted"/>
<evidence type="ECO:0000313" key="2">
    <source>
        <dbReference type="WBParaSite" id="Pan_g2996.t2"/>
    </source>
</evidence>
<dbReference type="AlphaFoldDB" id="A0A7E4VT38"/>
<name>A0A7E4VT38_PANRE</name>
<reference evidence="2" key="2">
    <citation type="submission" date="2020-10" db="UniProtKB">
        <authorList>
            <consortium name="WormBaseParasite"/>
        </authorList>
    </citation>
    <scope>IDENTIFICATION</scope>
</reference>
<protein>
    <submittedName>
        <fullName evidence="2">Phorbol-ester/DAG-type domain-containing protein</fullName>
    </submittedName>
</protein>